<gene>
    <name evidence="2" type="ORF">FUAX_53110</name>
</gene>
<dbReference type="AlphaFoldDB" id="A0AAU9D2S2"/>
<evidence type="ECO:0008006" key="4">
    <source>
        <dbReference type="Google" id="ProtNLM"/>
    </source>
</evidence>
<evidence type="ECO:0000313" key="2">
    <source>
        <dbReference type="EMBL" id="BDD12879.1"/>
    </source>
</evidence>
<protein>
    <recommendedName>
        <fullName evidence="4">Peptidase S74 domain-containing protein</fullName>
    </recommendedName>
</protein>
<geneLocation type="plasmid" evidence="2 3">
    <name>pFA7</name>
</geneLocation>
<dbReference type="KEGG" id="fax:FUAX_53110"/>
<evidence type="ECO:0000256" key="1">
    <source>
        <dbReference type="SAM" id="Coils"/>
    </source>
</evidence>
<reference evidence="2 3" key="1">
    <citation type="submission" date="2021-12" db="EMBL/GenBank/DDBJ databases">
        <title>Genome sequencing of bacteria with rrn-lacking chromosome and rrn-plasmid.</title>
        <authorList>
            <person name="Anda M."/>
            <person name="Iwasaki W."/>
        </authorList>
    </citation>
    <scope>NUCLEOTIDE SEQUENCE [LARGE SCALE GENOMIC DNA]</scope>
    <source>
        <strain evidence="2 3">DSM 100852</strain>
        <plasmid evidence="2 3">pFA7</plasmid>
    </source>
</reference>
<dbReference type="EMBL" id="AP025321">
    <property type="protein sequence ID" value="BDD12879.1"/>
    <property type="molecule type" value="Genomic_DNA"/>
</dbReference>
<dbReference type="Proteomes" id="UP001348817">
    <property type="component" value="Plasmid pFA7"/>
</dbReference>
<name>A0AAU9D2S2_9BACT</name>
<keyword evidence="3" id="KW-1185">Reference proteome</keyword>
<accession>A0AAU9D2S2</accession>
<evidence type="ECO:0000313" key="3">
    <source>
        <dbReference type="Proteomes" id="UP001348817"/>
    </source>
</evidence>
<proteinExistence type="predicted"/>
<keyword evidence="1" id="KW-0175">Coiled coil</keyword>
<keyword evidence="2" id="KW-0614">Plasmid</keyword>
<organism evidence="2 3">
    <name type="scientific">Fulvitalea axinellae</name>
    <dbReference type="NCBI Taxonomy" id="1182444"/>
    <lineage>
        <taxon>Bacteria</taxon>
        <taxon>Pseudomonadati</taxon>
        <taxon>Bacteroidota</taxon>
        <taxon>Cytophagia</taxon>
        <taxon>Cytophagales</taxon>
        <taxon>Persicobacteraceae</taxon>
        <taxon>Fulvitalea</taxon>
    </lineage>
</organism>
<feature type="coiled-coil region" evidence="1">
    <location>
        <begin position="440"/>
        <end position="484"/>
    </location>
</feature>
<dbReference type="RefSeq" id="WP_338396070.1">
    <property type="nucleotide sequence ID" value="NZ_AP025321.1"/>
</dbReference>
<sequence length="488" mass="53802">MLRKFIFFTGLALAGISNTVFGQAEHIKGAKVEIFKEDGSNNGDAVFFHRTDNVTDYANLRLNMGNEVTSKFEIGYYHWDDDLWYQNFYLDGTGNAKFKGSLSSNSLFLQTPASSSETLATFKVSDAPTDYLKIANSTSTQNQFIPMIYGYHDSDPRAGLYLIGATSSARDSGNEPIMAFDSRLAKGPSVNRPLFAWESYGQRRMTMLANGNLGIGTSLPTSKLSLKGTLSIGISDATDKQWGEFMMTKVNHGENYASLGFDTGTQSDAQNNVKEALVIKRKGNIGIGTNTPSAPLEINQRERDKALVISEPDNSVSIQLHLAKNGWGEYGFLALGGDTKLRGNGGVSSFDGTMAIGQTTVPTGYKLAIAGKTIAEEVKVQVKEEWPDYVFKTGYDLPTLSEVERHIEKTGHLRDIPNAGQVKDNGLLLGEINAKLLRKIEELTLYAIEQEKKLDSLSNENKRIKDLELRLSRQEEMIKQLLEASKIN</sequence>